<dbReference type="Pfam" id="PF03401">
    <property type="entry name" value="TctC"/>
    <property type="match status" value="1"/>
</dbReference>
<dbReference type="RefSeq" id="WP_143528265.1">
    <property type="nucleotide sequence ID" value="NZ_AP019791.1"/>
</dbReference>
<dbReference type="Proteomes" id="UP000318065">
    <property type="component" value="Chromosome"/>
</dbReference>
<dbReference type="InterPro" id="IPR005064">
    <property type="entry name" value="BUG"/>
</dbReference>
<dbReference type="Gene3D" id="3.40.190.10">
    <property type="entry name" value="Periplasmic binding protein-like II"/>
    <property type="match status" value="1"/>
</dbReference>
<dbReference type="CDD" id="cd07012">
    <property type="entry name" value="PBP2_Bug_TTT"/>
    <property type="match status" value="1"/>
</dbReference>
<dbReference type="OrthoDB" id="8627412at2"/>
<dbReference type="AlphaFoldDB" id="A0A510HNG2"/>
<comment type="similarity">
    <text evidence="1">Belongs to the UPF0065 (bug) family.</text>
</comment>
<evidence type="ECO:0000313" key="2">
    <source>
        <dbReference type="EMBL" id="BBL80233.1"/>
    </source>
</evidence>
<dbReference type="InterPro" id="IPR006311">
    <property type="entry name" value="TAT_signal"/>
</dbReference>
<dbReference type="EMBL" id="AP019791">
    <property type="protein sequence ID" value="BBL80233.1"/>
    <property type="molecule type" value="Genomic_DNA"/>
</dbReference>
<evidence type="ECO:0000313" key="3">
    <source>
        <dbReference type="Proteomes" id="UP000318065"/>
    </source>
</evidence>
<dbReference type="PANTHER" id="PTHR42928">
    <property type="entry name" value="TRICARBOXYLATE-BINDING PROTEIN"/>
    <property type="match status" value="1"/>
</dbReference>
<evidence type="ECO:0008006" key="4">
    <source>
        <dbReference type="Google" id="ProtNLM"/>
    </source>
</evidence>
<dbReference type="PROSITE" id="PS51318">
    <property type="entry name" value="TAT"/>
    <property type="match status" value="1"/>
</dbReference>
<accession>A0A510HNG2</accession>
<reference evidence="2" key="1">
    <citation type="journal article" date="2019" name="Microbiol. Resour. Announc.">
        <title>Complete Genome Sequence of Rubrobacter xylanophilus Strain AA3-22, Isolated from Arima Onsen in Japan.</title>
        <authorList>
            <person name="Tomariguchi N."/>
            <person name="Miyazaki K."/>
        </authorList>
    </citation>
    <scope>NUCLEOTIDE SEQUENCE [LARGE SCALE GENOMIC DNA]</scope>
    <source>
        <strain evidence="2">AA3-22</strain>
    </source>
</reference>
<organism evidence="2 3">
    <name type="scientific">Rubrobacter xylanophilus</name>
    <dbReference type="NCBI Taxonomy" id="49319"/>
    <lineage>
        <taxon>Bacteria</taxon>
        <taxon>Bacillati</taxon>
        <taxon>Actinomycetota</taxon>
        <taxon>Rubrobacteria</taxon>
        <taxon>Rubrobacterales</taxon>
        <taxon>Rubrobacteraceae</taxon>
        <taxon>Rubrobacter</taxon>
    </lineage>
</organism>
<name>A0A510HNG2_9ACTN</name>
<dbReference type="Gene3D" id="3.40.190.150">
    <property type="entry name" value="Bordetella uptake gene, domain 1"/>
    <property type="match status" value="1"/>
</dbReference>
<dbReference type="PROSITE" id="PS51257">
    <property type="entry name" value="PROKAR_LIPOPROTEIN"/>
    <property type="match status" value="1"/>
</dbReference>
<protein>
    <recommendedName>
        <fullName evidence="4">Twin-arginine translocation pathway signal</fullName>
    </recommendedName>
</protein>
<keyword evidence="3" id="KW-1185">Reference proteome</keyword>
<evidence type="ECO:0000256" key="1">
    <source>
        <dbReference type="ARBA" id="ARBA00006987"/>
    </source>
</evidence>
<sequence length="331" mass="35364">MGGGMTRREFLAASGGALVGAFVVGGCGGGAGGGGGSGWEPERNVVMIVPFEPGGGSDILGRAMAAGLEEVREGVNVSVENRAGGSGAVGYSYLLEQRGDPHFLLASETAGVALPITTETPFRWTDFTPVIQIAEDATLLIVRRGSDHRSLRDVIDAAREGRVTVGVAGATGLDTIVTSLMEEQTGVKFERVVFESGGEIVAALLGGDIEIASLNPSEVIGQLEAGEMRALAVFADERYERGMLAEIPTAKEEGVDVSFTQYRGAFAAGGITPEQRRYWERAFVDWTERQSYEKYIRDNYLISVVRTGEEFESYLRDYERTLEKVLGGSSS</sequence>
<dbReference type="PANTHER" id="PTHR42928:SF1">
    <property type="entry name" value="BLR4371 PROTEIN"/>
    <property type="match status" value="1"/>
</dbReference>
<dbReference type="SUPFAM" id="SSF53850">
    <property type="entry name" value="Periplasmic binding protein-like II"/>
    <property type="match status" value="1"/>
</dbReference>
<proteinExistence type="inferred from homology"/>
<gene>
    <name evidence="2" type="ORF">RxyAA322_20870</name>
</gene>
<dbReference type="PIRSF" id="PIRSF017082">
    <property type="entry name" value="YflP"/>
    <property type="match status" value="1"/>
</dbReference>
<dbReference type="InterPro" id="IPR042100">
    <property type="entry name" value="Bug_dom1"/>
</dbReference>